<organism evidence="1 2">
    <name type="scientific">Eilatimonas milleporae</name>
    <dbReference type="NCBI Taxonomy" id="911205"/>
    <lineage>
        <taxon>Bacteria</taxon>
        <taxon>Pseudomonadati</taxon>
        <taxon>Pseudomonadota</taxon>
        <taxon>Alphaproteobacteria</taxon>
        <taxon>Kordiimonadales</taxon>
        <taxon>Kordiimonadaceae</taxon>
        <taxon>Eilatimonas</taxon>
    </lineage>
</organism>
<sequence>MSHFGAGTEYALHCLLFLTDGETAHSPGSRDLADFQGISPSYVAKLFTSLERAGIVSSTQGAKGGFRLSRPASDISVLDVVDAVEGRKSIFQCRNIRVNCALFGEKAPAWAGSGLCAIHQVMIDAEEKMREELARVTLSDLNDSVSAKAPAGFTPKVIDWFADRQADRFRARSPRKSSQEQ</sequence>
<dbReference type="PROSITE" id="PS51197">
    <property type="entry name" value="HTH_RRF2_2"/>
    <property type="match status" value="1"/>
</dbReference>
<dbReference type="PANTHER" id="PTHR33221">
    <property type="entry name" value="WINGED HELIX-TURN-HELIX TRANSCRIPTIONAL REGULATOR, RRF2 FAMILY"/>
    <property type="match status" value="1"/>
</dbReference>
<comment type="caution">
    <text evidence="1">The sequence shown here is derived from an EMBL/GenBank/DDBJ whole genome shotgun (WGS) entry which is preliminary data.</text>
</comment>
<dbReference type="GO" id="GO:0003700">
    <property type="term" value="F:DNA-binding transcription factor activity"/>
    <property type="evidence" value="ECO:0007669"/>
    <property type="project" value="TreeGrafter"/>
</dbReference>
<dbReference type="RefSeq" id="WP_121936857.1">
    <property type="nucleotide sequence ID" value="NZ_REFR01000001.1"/>
</dbReference>
<dbReference type="InterPro" id="IPR030489">
    <property type="entry name" value="TR_Rrf2-type_CS"/>
</dbReference>
<dbReference type="Gene3D" id="1.10.10.10">
    <property type="entry name" value="Winged helix-like DNA-binding domain superfamily/Winged helix DNA-binding domain"/>
    <property type="match status" value="1"/>
</dbReference>
<dbReference type="NCBIfam" id="TIGR00738">
    <property type="entry name" value="rrf2_super"/>
    <property type="match status" value="1"/>
</dbReference>
<dbReference type="AlphaFoldDB" id="A0A3M0CUI7"/>
<proteinExistence type="predicted"/>
<dbReference type="InterPro" id="IPR036390">
    <property type="entry name" value="WH_DNA-bd_sf"/>
</dbReference>
<evidence type="ECO:0000313" key="1">
    <source>
        <dbReference type="EMBL" id="RMB13072.1"/>
    </source>
</evidence>
<accession>A0A3M0CUI7</accession>
<protein>
    <submittedName>
        <fullName evidence="1">BadM/Rrf2 family transcriptional regulator</fullName>
    </submittedName>
</protein>
<dbReference type="InParanoid" id="A0A3M0CUI7"/>
<dbReference type="PROSITE" id="PS01332">
    <property type="entry name" value="HTH_RRF2_1"/>
    <property type="match status" value="1"/>
</dbReference>
<evidence type="ECO:0000313" key="2">
    <source>
        <dbReference type="Proteomes" id="UP000271227"/>
    </source>
</evidence>
<dbReference type="PANTHER" id="PTHR33221:SF13">
    <property type="entry name" value="TRANSCRIPTIONAL REGULATOR-RELATED"/>
    <property type="match status" value="1"/>
</dbReference>
<dbReference type="OrthoDB" id="9808360at2"/>
<dbReference type="InterPro" id="IPR000944">
    <property type="entry name" value="Tscrpt_reg_Rrf2"/>
</dbReference>
<name>A0A3M0CUI7_9PROT</name>
<dbReference type="EMBL" id="REFR01000001">
    <property type="protein sequence ID" value="RMB13072.1"/>
    <property type="molecule type" value="Genomic_DNA"/>
</dbReference>
<dbReference type="Proteomes" id="UP000271227">
    <property type="component" value="Unassembled WGS sequence"/>
</dbReference>
<gene>
    <name evidence="1" type="ORF">BXY39_0066</name>
</gene>
<dbReference type="GO" id="GO:0005829">
    <property type="term" value="C:cytosol"/>
    <property type="evidence" value="ECO:0007669"/>
    <property type="project" value="TreeGrafter"/>
</dbReference>
<dbReference type="Pfam" id="PF02082">
    <property type="entry name" value="Rrf2"/>
    <property type="match status" value="1"/>
</dbReference>
<keyword evidence="2" id="KW-1185">Reference proteome</keyword>
<dbReference type="SUPFAM" id="SSF46785">
    <property type="entry name" value="Winged helix' DNA-binding domain"/>
    <property type="match status" value="1"/>
</dbReference>
<reference evidence="1 2" key="1">
    <citation type="submission" date="2018-10" db="EMBL/GenBank/DDBJ databases">
        <title>Genomic Encyclopedia of Archaeal and Bacterial Type Strains, Phase II (KMG-II): from individual species to whole genera.</title>
        <authorList>
            <person name="Goeker M."/>
        </authorList>
    </citation>
    <scope>NUCLEOTIDE SEQUENCE [LARGE SCALE GENOMIC DNA]</scope>
    <source>
        <strain evidence="1 2">DSM 25217</strain>
    </source>
</reference>
<dbReference type="InterPro" id="IPR036388">
    <property type="entry name" value="WH-like_DNA-bd_sf"/>
</dbReference>